<comment type="caution">
    <text evidence="1">The sequence shown here is derived from an EMBL/GenBank/DDBJ whole genome shotgun (WGS) entry which is preliminary data.</text>
</comment>
<dbReference type="Proteomes" id="UP001605036">
    <property type="component" value="Unassembled WGS sequence"/>
</dbReference>
<organism evidence="1 2">
    <name type="scientific">Riccia fluitans</name>
    <dbReference type="NCBI Taxonomy" id="41844"/>
    <lineage>
        <taxon>Eukaryota</taxon>
        <taxon>Viridiplantae</taxon>
        <taxon>Streptophyta</taxon>
        <taxon>Embryophyta</taxon>
        <taxon>Marchantiophyta</taxon>
        <taxon>Marchantiopsida</taxon>
        <taxon>Marchantiidae</taxon>
        <taxon>Marchantiales</taxon>
        <taxon>Ricciaceae</taxon>
        <taxon>Riccia</taxon>
    </lineage>
</organism>
<accession>A0ABD1Y9N3</accession>
<reference evidence="1 2" key="1">
    <citation type="submission" date="2024-09" db="EMBL/GenBank/DDBJ databases">
        <title>Chromosome-scale assembly of Riccia fluitans.</title>
        <authorList>
            <person name="Paukszto L."/>
            <person name="Sawicki J."/>
            <person name="Karawczyk K."/>
            <person name="Piernik-Szablinska J."/>
            <person name="Szczecinska M."/>
            <person name="Mazdziarz M."/>
        </authorList>
    </citation>
    <scope>NUCLEOTIDE SEQUENCE [LARGE SCALE GENOMIC DNA]</scope>
    <source>
        <strain evidence="1">Rf_01</strain>
        <tissue evidence="1">Aerial parts of the thallus</tissue>
    </source>
</reference>
<sequence>MSWSVKIWVSPDAFNEAALDLLKSQIAVFPYVRSPPARSSSESDKITSTYLGGWFLDTSTLSFEMSKRALFPFAGLVTQTLYLGLYFDHRSQELGAESLAESFLMPSAWPAR</sequence>
<evidence type="ECO:0000313" key="1">
    <source>
        <dbReference type="EMBL" id="KAL2622129.1"/>
    </source>
</evidence>
<evidence type="ECO:0000313" key="2">
    <source>
        <dbReference type="Proteomes" id="UP001605036"/>
    </source>
</evidence>
<name>A0ABD1Y9N3_9MARC</name>
<protein>
    <submittedName>
        <fullName evidence="1">Uncharacterized protein</fullName>
    </submittedName>
</protein>
<dbReference type="EMBL" id="JBHFFA010000006">
    <property type="protein sequence ID" value="KAL2622129.1"/>
    <property type="molecule type" value="Genomic_DNA"/>
</dbReference>
<dbReference type="AlphaFoldDB" id="A0ABD1Y9N3"/>
<gene>
    <name evidence="1" type="ORF">R1flu_002334</name>
</gene>
<proteinExistence type="predicted"/>
<keyword evidence="2" id="KW-1185">Reference proteome</keyword>